<evidence type="ECO:0000256" key="5">
    <source>
        <dbReference type="ARBA" id="ARBA00022679"/>
    </source>
</evidence>
<dbReference type="PANTHER" id="PTHR15458:SF5">
    <property type="entry name" value="PHOSPHATIDYLETHANOLAMINE N-METHYLTRANSFERASE"/>
    <property type="match status" value="1"/>
</dbReference>
<protein>
    <recommendedName>
        <fullName evidence="14">Phosphatidylethanolamine N-methyltransferase</fullName>
        <shortName evidence="14">PEAMT</shortName>
        <shortName evidence="14">PEMT</shortName>
        <ecNumber evidence="14">2.1.1.17</ecNumber>
        <ecNumber evidence="14">2.1.1.71</ecNumber>
    </recommendedName>
    <alternativeName>
        <fullName evidence="14">Phospholipid methyltransferase</fullName>
        <shortName evidence="14">PLMT</shortName>
    </alternativeName>
</protein>
<evidence type="ECO:0000256" key="11">
    <source>
        <dbReference type="ARBA" id="ARBA00023136"/>
    </source>
</evidence>
<accession>A0A2V3IZE1</accession>
<evidence type="ECO:0000256" key="14">
    <source>
        <dbReference type="HAMAP-Rule" id="MF_03216"/>
    </source>
</evidence>
<keyword evidence="10 14" id="KW-0443">Lipid metabolism</keyword>
<dbReference type="InterPro" id="IPR024960">
    <property type="entry name" value="PEMT/MFAP"/>
</dbReference>
<evidence type="ECO:0000256" key="3">
    <source>
        <dbReference type="ARBA" id="ARBA00022516"/>
    </source>
</evidence>
<name>A0A2V3IZE1_9FLOR</name>
<comment type="function">
    <text evidence="14">Catalyzes the three sequential steps of the methylation pathway for the biosynthesis of phosphatidylcholine, a critical and essential component for membrane structure. Uses S-adenosylmethionine (S-adenosyl-L-methionine, SAM or AdoMet) as the methyl group donor for the methylation of phosphatidylethanolamine (1,2-diacyl-sn-glycero-3-phosphoethanolamine, PE) to phosphatidylmonomethylethanolamine (1,2-diacyl-sn-glycero-3-phospho-N-methylethanolamine, PMME), PMME to phosphatidyldimethylethanolamine (1,2-diacyl-sn-glycero-3-phospho-N,N-dimethylethanolamine, PDME), and PDME to phosphatidylcholine (1,2-diacyl-sn-glycero-3-phosphocholine, PC), producing S-adenosyl-L-homocysteine in each step.</text>
</comment>
<feature type="transmembrane region" description="Helical" evidence="15">
    <location>
        <begin position="55"/>
        <end position="75"/>
    </location>
</feature>
<dbReference type="GO" id="GO:0005789">
    <property type="term" value="C:endoplasmic reticulum membrane"/>
    <property type="evidence" value="ECO:0007669"/>
    <property type="project" value="UniProtKB-SubCell"/>
</dbReference>
<comment type="catalytic activity">
    <reaction evidence="14">
        <text>a 1,2-diacyl-sn-glycero-3-phospho-N-methylethanolamine + S-adenosyl-L-methionine = a 1,2-diacyl-sn-glycero-3-phospho-N,N-dimethylethanolamine + S-adenosyl-L-homocysteine + H(+)</text>
        <dbReference type="Rhea" id="RHEA:32735"/>
        <dbReference type="ChEBI" id="CHEBI:15378"/>
        <dbReference type="ChEBI" id="CHEBI:57856"/>
        <dbReference type="ChEBI" id="CHEBI:59789"/>
        <dbReference type="ChEBI" id="CHEBI:64572"/>
        <dbReference type="ChEBI" id="CHEBI:64573"/>
        <dbReference type="EC" id="2.1.1.71"/>
    </reaction>
</comment>
<dbReference type="GO" id="GO:0004608">
    <property type="term" value="F:phosphatidylethanolamine N-methyltransferase activity"/>
    <property type="evidence" value="ECO:0007669"/>
    <property type="project" value="UniProtKB-UniRule"/>
</dbReference>
<feature type="topological domain" description="Cytoplasmic" evidence="14">
    <location>
        <begin position="221"/>
        <end position="241"/>
    </location>
</feature>
<keyword evidence="11 14" id="KW-0472">Membrane</keyword>
<keyword evidence="7 14" id="KW-0812">Transmembrane</keyword>
<reference evidence="16 17" key="1">
    <citation type="journal article" date="2018" name="Mol. Biol. Evol.">
        <title>Analysis of the draft genome of the red seaweed Gracilariopsis chorda provides insights into genome size evolution in Rhodophyta.</title>
        <authorList>
            <person name="Lee J."/>
            <person name="Yang E.C."/>
            <person name="Graf L."/>
            <person name="Yang J.H."/>
            <person name="Qiu H."/>
            <person name="Zel Zion U."/>
            <person name="Chan C.X."/>
            <person name="Stephens T.G."/>
            <person name="Weber A.P.M."/>
            <person name="Boo G.H."/>
            <person name="Boo S.M."/>
            <person name="Kim K.M."/>
            <person name="Shin Y."/>
            <person name="Jung M."/>
            <person name="Lee S.J."/>
            <person name="Yim H.S."/>
            <person name="Lee J.H."/>
            <person name="Bhattacharya D."/>
            <person name="Yoon H.S."/>
        </authorList>
    </citation>
    <scope>NUCLEOTIDE SEQUENCE [LARGE SCALE GENOMIC DNA]</scope>
    <source>
        <strain evidence="16 17">SKKU-2015</strain>
        <tissue evidence="16">Whole body</tissue>
    </source>
</reference>
<dbReference type="UniPathway" id="UPA00753"/>
<dbReference type="PIRSF" id="PIRSF005444">
    <property type="entry name" value="PEMT"/>
    <property type="match status" value="1"/>
</dbReference>
<comment type="catalytic activity">
    <reaction evidence="14">
        <text>a 1,2-diacyl-sn-glycero-3-phospho-N,N-dimethylethanolamine + S-adenosyl-L-methionine = a 1,2-diacyl-sn-glycero-3-phosphocholine + S-adenosyl-L-homocysteine + H(+)</text>
        <dbReference type="Rhea" id="RHEA:32739"/>
        <dbReference type="ChEBI" id="CHEBI:15378"/>
        <dbReference type="ChEBI" id="CHEBI:57643"/>
        <dbReference type="ChEBI" id="CHEBI:57856"/>
        <dbReference type="ChEBI" id="CHEBI:59789"/>
        <dbReference type="ChEBI" id="CHEBI:64572"/>
    </reaction>
</comment>
<comment type="pathway">
    <text evidence="1 14">Phospholipid metabolism; phosphatidylcholine biosynthesis.</text>
</comment>
<dbReference type="OrthoDB" id="3641at2759"/>
<evidence type="ECO:0000256" key="9">
    <source>
        <dbReference type="ARBA" id="ARBA00022989"/>
    </source>
</evidence>
<evidence type="ECO:0000256" key="7">
    <source>
        <dbReference type="ARBA" id="ARBA00022692"/>
    </source>
</evidence>
<comment type="catalytic activity">
    <reaction evidence="14">
        <text>a 1,2-diacyl-sn-glycero-3-phosphoethanolamine + S-adenosyl-L-methionine = a 1,2-diacyl-sn-glycero-3-phospho-N-methylethanolamine + S-adenosyl-L-homocysteine + H(+)</text>
        <dbReference type="Rhea" id="RHEA:11164"/>
        <dbReference type="ChEBI" id="CHEBI:15378"/>
        <dbReference type="ChEBI" id="CHEBI:57856"/>
        <dbReference type="ChEBI" id="CHEBI:59789"/>
        <dbReference type="ChEBI" id="CHEBI:64573"/>
        <dbReference type="ChEBI" id="CHEBI:64612"/>
        <dbReference type="EC" id="2.1.1.17"/>
    </reaction>
</comment>
<evidence type="ECO:0000256" key="8">
    <source>
        <dbReference type="ARBA" id="ARBA00022824"/>
    </source>
</evidence>
<dbReference type="GO" id="GO:0032259">
    <property type="term" value="P:methylation"/>
    <property type="evidence" value="ECO:0007669"/>
    <property type="project" value="UniProtKB-KW"/>
</dbReference>
<feature type="transmembrane region" description="Helical" evidence="15">
    <location>
        <begin position="129"/>
        <end position="151"/>
    </location>
</feature>
<dbReference type="STRING" id="448386.A0A2V3IZE1"/>
<comment type="pathway">
    <text evidence="2">Lipid metabolism.</text>
</comment>
<keyword evidence="17" id="KW-1185">Reference proteome</keyword>
<dbReference type="HAMAP" id="MF_03216">
    <property type="entry name" value="PLMT"/>
    <property type="match status" value="1"/>
</dbReference>
<comment type="subcellular location">
    <subcellularLocation>
        <location evidence="14">Endoplasmic reticulum membrane</location>
        <topology evidence="14">Multi-pass membrane protein</topology>
    </subcellularLocation>
    <subcellularLocation>
        <location evidence="14">Mitochondrion membrane</location>
        <topology evidence="14">Multi-pass membrane protein</topology>
    </subcellularLocation>
</comment>
<keyword evidence="4 14" id="KW-0489">Methyltransferase</keyword>
<keyword evidence="3 14" id="KW-0444">Lipid biosynthesis</keyword>
<dbReference type="Pfam" id="PF04191">
    <property type="entry name" value="PEMT"/>
    <property type="match status" value="1"/>
</dbReference>
<gene>
    <name evidence="16" type="ORF">BWQ96_02670</name>
</gene>
<feature type="transmembrane region" description="Helical" evidence="15">
    <location>
        <begin position="87"/>
        <end position="109"/>
    </location>
</feature>
<dbReference type="AlphaFoldDB" id="A0A2V3IZE1"/>
<dbReference type="Proteomes" id="UP000247409">
    <property type="component" value="Unassembled WGS sequence"/>
</dbReference>
<evidence type="ECO:0000256" key="6">
    <source>
        <dbReference type="ARBA" id="ARBA00022691"/>
    </source>
</evidence>
<sequence length="241" mass="27707">MAVNRVYELLQFVDDLVPQHLYIPSVVTRAARYMSDTCTPPSFPYKIDNVDLSNVLFWEAAIIIFLQPFIWNCIARLEYYTRILSKVFIKPIIGVYVLALWIFVAGLYRDALFVEAMKNQDTVNYMDSILYRGFGFSCITLGMVLVFSSFYQLGVTGTFLGDYFGMLMSERVTAFPFNVFEHPMYDGSTLAFLGKAVLARSPAGVLLSMWVYIVYRTASMFEGSFTEYIYAKRDEDKEKTQ</sequence>
<feature type="topological domain" description="Cytoplasmic" evidence="14">
    <location>
        <begin position="109"/>
        <end position="135"/>
    </location>
</feature>
<keyword evidence="5 14" id="KW-0808">Transferase</keyword>
<feature type="topological domain" description="Lumenal" evidence="14">
    <location>
        <begin position="157"/>
        <end position="199"/>
    </location>
</feature>
<feature type="intramembrane region" description="Helical" evidence="14">
    <location>
        <begin position="55"/>
        <end position="75"/>
    </location>
</feature>
<dbReference type="EC" id="2.1.1.71" evidence="14"/>
<dbReference type="GO" id="GO:0006656">
    <property type="term" value="P:phosphatidylcholine biosynthetic process"/>
    <property type="evidence" value="ECO:0007669"/>
    <property type="project" value="UniProtKB-UniRule"/>
</dbReference>
<keyword evidence="8 14" id="KW-0256">Endoplasmic reticulum</keyword>
<evidence type="ECO:0000313" key="16">
    <source>
        <dbReference type="EMBL" id="PXF47526.1"/>
    </source>
</evidence>
<feature type="topological domain" description="Lumenal" evidence="14">
    <location>
        <begin position="76"/>
        <end position="87"/>
    </location>
</feature>
<dbReference type="PROSITE" id="PS51599">
    <property type="entry name" value="SAM_PEMT_PEM2"/>
    <property type="match status" value="1"/>
</dbReference>
<evidence type="ECO:0000256" key="15">
    <source>
        <dbReference type="SAM" id="Phobius"/>
    </source>
</evidence>
<organism evidence="16 17">
    <name type="scientific">Gracilariopsis chorda</name>
    <dbReference type="NCBI Taxonomy" id="448386"/>
    <lineage>
        <taxon>Eukaryota</taxon>
        <taxon>Rhodophyta</taxon>
        <taxon>Florideophyceae</taxon>
        <taxon>Rhodymeniophycidae</taxon>
        <taxon>Gracilariales</taxon>
        <taxon>Gracilariaceae</taxon>
        <taxon>Gracilariopsis</taxon>
    </lineage>
</organism>
<evidence type="ECO:0000256" key="2">
    <source>
        <dbReference type="ARBA" id="ARBA00005189"/>
    </source>
</evidence>
<feature type="binding site" evidence="14">
    <location>
        <begin position="140"/>
        <end position="142"/>
    </location>
    <ligand>
        <name>S-adenosyl-L-methionine</name>
        <dbReference type="ChEBI" id="CHEBI:59789"/>
    </ligand>
</feature>
<dbReference type="EMBL" id="NBIV01000023">
    <property type="protein sequence ID" value="PXF47526.1"/>
    <property type="molecule type" value="Genomic_DNA"/>
</dbReference>
<keyword evidence="9 14" id="KW-1133">Transmembrane helix</keyword>
<comment type="similarity">
    <text evidence="14">Belongs to the class VI-like SAM-binding methyltransferase superfamily. PEMT/PEM2 methyltransferase family.</text>
</comment>
<feature type="binding site" evidence="14">
    <location>
        <begin position="222"/>
        <end position="223"/>
    </location>
    <ligand>
        <name>S-adenosyl-L-methionine</name>
        <dbReference type="ChEBI" id="CHEBI:59789"/>
    </ligand>
</feature>
<evidence type="ECO:0000256" key="1">
    <source>
        <dbReference type="ARBA" id="ARBA00004969"/>
    </source>
</evidence>
<feature type="topological domain" description="Lumenal" evidence="14">
    <location>
        <begin position="1"/>
        <end position="54"/>
    </location>
</feature>
<keyword evidence="6 14" id="KW-0949">S-adenosyl-L-methionine</keyword>
<keyword evidence="12 14" id="KW-0594">Phospholipid biosynthesis</keyword>
<keyword evidence="14" id="KW-0496">Mitochondrion</keyword>
<dbReference type="EC" id="2.1.1.17" evidence="14"/>
<comment type="caution">
    <text evidence="16">The sequence shown here is derived from an EMBL/GenBank/DDBJ whole genome shotgun (WGS) entry which is preliminary data.</text>
</comment>
<evidence type="ECO:0000256" key="13">
    <source>
        <dbReference type="ARBA" id="ARBA00023264"/>
    </source>
</evidence>
<dbReference type="GO" id="GO:0000773">
    <property type="term" value="F:phosphatidyl-N-methylethanolamine N-methyltransferase activity"/>
    <property type="evidence" value="ECO:0007669"/>
    <property type="project" value="UniProtKB-UniRule"/>
</dbReference>
<keyword evidence="13 14" id="KW-1208">Phospholipid metabolism</keyword>
<dbReference type="PANTHER" id="PTHR15458">
    <property type="entry name" value="PHOSPHATIDYLETHANOLAMINE N-METHYLTRANSFERASE"/>
    <property type="match status" value="1"/>
</dbReference>
<evidence type="ECO:0000256" key="12">
    <source>
        <dbReference type="ARBA" id="ARBA00023209"/>
    </source>
</evidence>
<evidence type="ECO:0000256" key="4">
    <source>
        <dbReference type="ARBA" id="ARBA00022603"/>
    </source>
</evidence>
<dbReference type="GO" id="GO:0031966">
    <property type="term" value="C:mitochondrial membrane"/>
    <property type="evidence" value="ECO:0007669"/>
    <property type="project" value="UniProtKB-SubCell"/>
</dbReference>
<dbReference type="InterPro" id="IPR007318">
    <property type="entry name" value="Phopholipid_MeTrfase"/>
</dbReference>
<proteinExistence type="inferred from homology"/>
<evidence type="ECO:0000313" key="17">
    <source>
        <dbReference type="Proteomes" id="UP000247409"/>
    </source>
</evidence>
<evidence type="ECO:0000256" key="10">
    <source>
        <dbReference type="ARBA" id="ARBA00023098"/>
    </source>
</evidence>